<organism evidence="1 2">
    <name type="scientific">Cognatishimia activa</name>
    <dbReference type="NCBI Taxonomy" id="1715691"/>
    <lineage>
        <taxon>Bacteria</taxon>
        <taxon>Pseudomonadati</taxon>
        <taxon>Pseudomonadota</taxon>
        <taxon>Alphaproteobacteria</taxon>
        <taxon>Rhodobacterales</taxon>
        <taxon>Paracoccaceae</taxon>
        <taxon>Cognatishimia</taxon>
    </lineage>
</organism>
<protein>
    <submittedName>
        <fullName evidence="1">Uncharacterized protein</fullName>
    </submittedName>
</protein>
<evidence type="ECO:0000313" key="1">
    <source>
        <dbReference type="EMBL" id="CUK25841.1"/>
    </source>
</evidence>
<sequence length="89" mass="9950">MAHDATNQVTEEEIVKLYYDYALGAGNGALVDGRKVSSFAFQPSWEKRPMPPRDKYETTASDEDLGLFVMDITFNAEDRNPIYVSPNSG</sequence>
<evidence type="ECO:0000313" key="2">
    <source>
        <dbReference type="Proteomes" id="UP000051184"/>
    </source>
</evidence>
<keyword evidence="2" id="KW-1185">Reference proteome</keyword>
<accession>A0A0P1IQN4</accession>
<dbReference type="AlphaFoldDB" id="A0A0P1IQN4"/>
<proteinExistence type="predicted"/>
<gene>
    <name evidence="1" type="ORF">TA5114_01645</name>
</gene>
<reference evidence="2" key="1">
    <citation type="submission" date="2015-09" db="EMBL/GenBank/DDBJ databases">
        <authorList>
            <person name="Rodrigo-Torres Lidia"/>
            <person name="Arahal R.David."/>
        </authorList>
    </citation>
    <scope>NUCLEOTIDE SEQUENCE [LARGE SCALE GENOMIC DNA]</scope>
    <source>
        <strain evidence="2">CECT 5114</strain>
    </source>
</reference>
<name>A0A0P1IQN4_9RHOB</name>
<dbReference type="EMBL" id="CYUE01000016">
    <property type="protein sequence ID" value="CUK25841.1"/>
    <property type="molecule type" value="Genomic_DNA"/>
</dbReference>
<dbReference type="Proteomes" id="UP000051184">
    <property type="component" value="Unassembled WGS sequence"/>
</dbReference>